<accession>M2NBG7</accession>
<evidence type="ECO:0000313" key="2">
    <source>
        <dbReference type="EMBL" id="EMC96245.1"/>
    </source>
</evidence>
<feature type="compositionally biased region" description="Low complexity" evidence="1">
    <location>
        <begin position="55"/>
        <end position="69"/>
    </location>
</feature>
<dbReference type="EMBL" id="KB445555">
    <property type="protein sequence ID" value="EMC96245.1"/>
    <property type="molecule type" value="Genomic_DNA"/>
</dbReference>
<dbReference type="AlphaFoldDB" id="M2NBG7"/>
<dbReference type="RefSeq" id="XP_007676407.1">
    <property type="nucleotide sequence ID" value="XM_007678217.1"/>
</dbReference>
<feature type="region of interest" description="Disordered" evidence="1">
    <location>
        <begin position="49"/>
        <end position="80"/>
    </location>
</feature>
<dbReference type="HOGENOM" id="CLU_2589367_0_0_1"/>
<keyword evidence="3" id="KW-1185">Reference proteome</keyword>
<proteinExistence type="predicted"/>
<evidence type="ECO:0000256" key="1">
    <source>
        <dbReference type="SAM" id="MobiDB-lite"/>
    </source>
</evidence>
<organism evidence="2 3">
    <name type="scientific">Baudoinia panamericana (strain UAMH 10762)</name>
    <name type="common">Angels' share fungus</name>
    <name type="synonym">Baudoinia compniacensis (strain UAMH 10762)</name>
    <dbReference type="NCBI Taxonomy" id="717646"/>
    <lineage>
        <taxon>Eukaryota</taxon>
        <taxon>Fungi</taxon>
        <taxon>Dikarya</taxon>
        <taxon>Ascomycota</taxon>
        <taxon>Pezizomycotina</taxon>
        <taxon>Dothideomycetes</taxon>
        <taxon>Dothideomycetidae</taxon>
        <taxon>Mycosphaerellales</taxon>
        <taxon>Teratosphaeriaceae</taxon>
        <taxon>Baudoinia</taxon>
    </lineage>
</organism>
<protein>
    <submittedName>
        <fullName evidence="2">Uncharacterized protein</fullName>
    </submittedName>
</protein>
<feature type="compositionally biased region" description="Polar residues" evidence="1">
    <location>
        <begin position="70"/>
        <end position="80"/>
    </location>
</feature>
<sequence length="80" mass="8627">MLFTRLRMAKLSGLSRLTRKALNQAYLLLSPTLCSALSTMRPRLMLEPCSRRLHSGSPSPSQSASAATSNHPGSSRSSVP</sequence>
<dbReference type="KEGG" id="bcom:BAUCODRAFT_467752"/>
<dbReference type="Proteomes" id="UP000011761">
    <property type="component" value="Unassembled WGS sequence"/>
</dbReference>
<reference evidence="2 3" key="1">
    <citation type="journal article" date="2012" name="PLoS Pathog.">
        <title>Diverse lifestyles and strategies of plant pathogenesis encoded in the genomes of eighteen Dothideomycetes fungi.</title>
        <authorList>
            <person name="Ohm R.A."/>
            <person name="Feau N."/>
            <person name="Henrissat B."/>
            <person name="Schoch C.L."/>
            <person name="Horwitz B.A."/>
            <person name="Barry K.W."/>
            <person name="Condon B.J."/>
            <person name="Copeland A.C."/>
            <person name="Dhillon B."/>
            <person name="Glaser F."/>
            <person name="Hesse C.N."/>
            <person name="Kosti I."/>
            <person name="LaButti K."/>
            <person name="Lindquist E.A."/>
            <person name="Lucas S."/>
            <person name="Salamov A.A."/>
            <person name="Bradshaw R.E."/>
            <person name="Ciuffetti L."/>
            <person name="Hamelin R.C."/>
            <person name="Kema G.H.J."/>
            <person name="Lawrence C."/>
            <person name="Scott J.A."/>
            <person name="Spatafora J.W."/>
            <person name="Turgeon B.G."/>
            <person name="de Wit P.J.G.M."/>
            <person name="Zhong S."/>
            <person name="Goodwin S.B."/>
            <person name="Grigoriev I.V."/>
        </authorList>
    </citation>
    <scope>NUCLEOTIDE SEQUENCE [LARGE SCALE GENOMIC DNA]</scope>
    <source>
        <strain evidence="2 3">UAMH 10762</strain>
    </source>
</reference>
<name>M2NBG7_BAUPA</name>
<dbReference type="GeneID" id="19114630"/>
<evidence type="ECO:0000313" key="3">
    <source>
        <dbReference type="Proteomes" id="UP000011761"/>
    </source>
</evidence>
<gene>
    <name evidence="2" type="ORF">BAUCODRAFT_467752</name>
</gene>